<dbReference type="InterPro" id="IPR011990">
    <property type="entry name" value="TPR-like_helical_dom_sf"/>
</dbReference>
<keyword evidence="7" id="KW-0732">Signal</keyword>
<organism evidence="10">
    <name type="scientific">Drosophila sechellia</name>
    <name type="common">Fruit fly</name>
    <dbReference type="NCBI Taxonomy" id="7238"/>
    <lineage>
        <taxon>Eukaryota</taxon>
        <taxon>Metazoa</taxon>
        <taxon>Ecdysozoa</taxon>
        <taxon>Arthropoda</taxon>
        <taxon>Hexapoda</taxon>
        <taxon>Insecta</taxon>
        <taxon>Pterygota</taxon>
        <taxon>Neoptera</taxon>
        <taxon>Endopterygota</taxon>
        <taxon>Diptera</taxon>
        <taxon>Brachycera</taxon>
        <taxon>Muscomorpha</taxon>
        <taxon>Ephydroidea</taxon>
        <taxon>Drosophilidae</taxon>
        <taxon>Drosophila</taxon>
        <taxon>Sophophora</taxon>
    </lineage>
</organism>
<dbReference type="Gene3D" id="1.25.40.10">
    <property type="entry name" value="Tetratricopeptide repeat domain"/>
    <property type="match status" value="1"/>
</dbReference>
<keyword evidence="2" id="KW-0479">Metal-binding</keyword>
<dbReference type="PANTHER" id="PTHR10869">
    <property type="entry name" value="PROLYL 4-HYDROXYLASE ALPHA SUBUNIT"/>
    <property type="match status" value="1"/>
</dbReference>
<dbReference type="GO" id="GO:0004656">
    <property type="term" value="F:procollagen-proline 4-dioxygenase activity"/>
    <property type="evidence" value="ECO:0007669"/>
    <property type="project" value="InterPro"/>
</dbReference>
<dbReference type="SMART" id="SM00702">
    <property type="entry name" value="P4Hc"/>
    <property type="match status" value="1"/>
</dbReference>
<dbReference type="PANTHER" id="PTHR10869:SF244">
    <property type="entry name" value="PROLYL 4-HYDROXYLASE SUBUNIT ALPHA-2"/>
    <property type="match status" value="1"/>
</dbReference>
<evidence type="ECO:0000256" key="5">
    <source>
        <dbReference type="ARBA" id="ARBA00023002"/>
    </source>
</evidence>
<feature type="signal peptide" evidence="7">
    <location>
        <begin position="1"/>
        <end position="18"/>
    </location>
</feature>
<dbReference type="GO" id="GO:0005783">
    <property type="term" value="C:endoplasmic reticulum"/>
    <property type="evidence" value="ECO:0007669"/>
    <property type="project" value="InterPro"/>
</dbReference>
<evidence type="ECO:0000256" key="6">
    <source>
        <dbReference type="ARBA" id="ARBA00023004"/>
    </source>
</evidence>
<dbReference type="OMA" id="ESEMANG"/>
<dbReference type="GO" id="GO:0005506">
    <property type="term" value="F:iron ion binding"/>
    <property type="evidence" value="ECO:0007669"/>
    <property type="project" value="InterPro"/>
</dbReference>
<dbReference type="GO" id="GO:0031418">
    <property type="term" value="F:L-ascorbic acid binding"/>
    <property type="evidence" value="ECO:0007669"/>
    <property type="project" value="UniProtKB-KW"/>
</dbReference>
<evidence type="ECO:0000313" key="10">
    <source>
        <dbReference type="Proteomes" id="UP000001292"/>
    </source>
</evidence>
<dbReference type="InterPro" id="IPR006620">
    <property type="entry name" value="Pro_4_hyd_alph"/>
</dbReference>
<keyword evidence="6" id="KW-0408">Iron</keyword>
<evidence type="ECO:0000256" key="7">
    <source>
        <dbReference type="SAM" id="SignalP"/>
    </source>
</evidence>
<protein>
    <submittedName>
        <fullName evidence="9">GM12749</fullName>
    </submittedName>
</protein>
<dbReference type="Gene3D" id="6.10.140.1460">
    <property type="match status" value="1"/>
</dbReference>
<dbReference type="Proteomes" id="UP000001292">
    <property type="component" value="Unassembled WGS sequence"/>
</dbReference>
<dbReference type="SMR" id="B4HZ32"/>
<dbReference type="HOGENOM" id="CLU_024155_2_0_1"/>
<dbReference type="InterPro" id="IPR013547">
    <property type="entry name" value="P4H_N"/>
</dbReference>
<proteinExistence type="predicted"/>
<sequence length="467" mass="52804">MNLCWSIFLLGVTTAIESQYYATSTREVASLLQMEDELIGYMRQYAMELQHKVNTMRTFQKEWMTRRALGPADPTPYVANPLISFPLMRRMYTDVPKLLELAREEVKQGNISDVELETAATGMMRFQGVYGMDESEMANGKLHGKQYNSRMSAADCLAVATHLENVEKGKLACKWFKAALDQYEEKLDPVNRLLQTGRSQIYEKFGLTLLAMHDLPASQAAFRKSIEWASKDDNTELAKHLKDKLAHIFVHVDNCRGKNLLPNKSSLRCRYFRGGSPFLRLAPVKLEQLNFEPFVGLVHDAISQAEQEDLLHLTDSRLEHTRKESSSVEAKVDTNASDHVRRIHQRIEDITGFDMEESEPLIVSNYGIGGQELIHLDCEQPKLSDVQMGGYASFPDLGFGFKPRRGSALVWHNTDNSGNCDTRSLQATCPVLLGNQWGSREWEFGKGFEGFRAGGNNAFPDTYANDI</sequence>
<name>B4HZ32_DROSE</name>
<gene>
    <name evidence="9" type="primary">Dsec\GM12749</name>
    <name evidence="9" type="ORF">Dsec_GM12749</name>
</gene>
<dbReference type="Gene3D" id="2.60.120.620">
    <property type="entry name" value="q2cbj1_9rhob like domain"/>
    <property type="match status" value="1"/>
</dbReference>
<feature type="domain" description="Prolyl 4-hydroxylase alpha subunit" evidence="8">
    <location>
        <begin position="293"/>
        <end position="444"/>
    </location>
</feature>
<keyword evidence="10" id="KW-1185">Reference proteome</keyword>
<evidence type="ECO:0000313" key="9">
    <source>
        <dbReference type="EMBL" id="EDW53289.1"/>
    </source>
</evidence>
<dbReference type="PhylomeDB" id="B4HZ32"/>
<dbReference type="STRING" id="7238.B4HZ32"/>
<evidence type="ECO:0000256" key="2">
    <source>
        <dbReference type="ARBA" id="ARBA00022723"/>
    </source>
</evidence>
<evidence type="ECO:0000259" key="8">
    <source>
        <dbReference type="SMART" id="SM00702"/>
    </source>
</evidence>
<comment type="cofactor">
    <cofactor evidence="1">
        <name>L-ascorbate</name>
        <dbReference type="ChEBI" id="CHEBI:38290"/>
    </cofactor>
</comment>
<dbReference type="EMBL" id="CH480819">
    <property type="protein sequence ID" value="EDW53289.1"/>
    <property type="molecule type" value="Genomic_DNA"/>
</dbReference>
<dbReference type="InterPro" id="IPR045054">
    <property type="entry name" value="P4HA-like"/>
</dbReference>
<reference evidence="9 10" key="1">
    <citation type="journal article" date="2007" name="Nature">
        <title>Evolution of genes and genomes on the Drosophila phylogeny.</title>
        <authorList>
            <consortium name="Drosophila 12 Genomes Consortium"/>
            <person name="Clark A.G."/>
            <person name="Eisen M.B."/>
            <person name="Smith D.R."/>
            <person name="Bergman C.M."/>
            <person name="Oliver B."/>
            <person name="Markow T.A."/>
            <person name="Kaufman T.C."/>
            <person name="Kellis M."/>
            <person name="Gelbart W."/>
            <person name="Iyer V.N."/>
            <person name="Pollard D.A."/>
            <person name="Sackton T.B."/>
            <person name="Larracuente A.M."/>
            <person name="Singh N.D."/>
            <person name="Abad J.P."/>
            <person name="Abt D.N."/>
            <person name="Adryan B."/>
            <person name="Aguade M."/>
            <person name="Akashi H."/>
            <person name="Anderson W.W."/>
            <person name="Aquadro C.F."/>
            <person name="Ardell D.H."/>
            <person name="Arguello R."/>
            <person name="Artieri C.G."/>
            <person name="Barbash D.A."/>
            <person name="Barker D."/>
            <person name="Barsanti P."/>
            <person name="Batterham P."/>
            <person name="Batzoglou S."/>
            <person name="Begun D."/>
            <person name="Bhutkar A."/>
            <person name="Blanco E."/>
            <person name="Bosak S.A."/>
            <person name="Bradley R.K."/>
            <person name="Brand A.D."/>
            <person name="Brent M.R."/>
            <person name="Brooks A.N."/>
            <person name="Brown R.H."/>
            <person name="Butlin R.K."/>
            <person name="Caggese C."/>
            <person name="Calvi B.R."/>
            <person name="Bernardo de Carvalho A."/>
            <person name="Caspi A."/>
            <person name="Castrezana S."/>
            <person name="Celniker S.E."/>
            <person name="Chang J.L."/>
            <person name="Chapple C."/>
            <person name="Chatterji S."/>
            <person name="Chinwalla A."/>
            <person name="Civetta A."/>
            <person name="Clifton S.W."/>
            <person name="Comeron J.M."/>
            <person name="Costello J.C."/>
            <person name="Coyne J.A."/>
            <person name="Daub J."/>
            <person name="David R.G."/>
            <person name="Delcher A.L."/>
            <person name="Delehaunty K."/>
            <person name="Do C.B."/>
            <person name="Ebling H."/>
            <person name="Edwards K."/>
            <person name="Eickbush T."/>
            <person name="Evans J.D."/>
            <person name="Filipski A."/>
            <person name="Findeiss S."/>
            <person name="Freyhult E."/>
            <person name="Fulton L."/>
            <person name="Fulton R."/>
            <person name="Garcia A.C."/>
            <person name="Gardiner A."/>
            <person name="Garfield D.A."/>
            <person name="Garvin B.E."/>
            <person name="Gibson G."/>
            <person name="Gilbert D."/>
            <person name="Gnerre S."/>
            <person name="Godfrey J."/>
            <person name="Good R."/>
            <person name="Gotea V."/>
            <person name="Gravely B."/>
            <person name="Greenberg A.J."/>
            <person name="Griffiths-Jones S."/>
            <person name="Gross S."/>
            <person name="Guigo R."/>
            <person name="Gustafson E.A."/>
            <person name="Haerty W."/>
            <person name="Hahn M.W."/>
            <person name="Halligan D.L."/>
            <person name="Halpern A.L."/>
            <person name="Halter G.M."/>
            <person name="Han M.V."/>
            <person name="Heger A."/>
            <person name="Hillier L."/>
            <person name="Hinrichs A.S."/>
            <person name="Holmes I."/>
            <person name="Hoskins R.A."/>
            <person name="Hubisz M.J."/>
            <person name="Hultmark D."/>
            <person name="Huntley M.A."/>
            <person name="Jaffe D.B."/>
            <person name="Jagadeeshan S."/>
            <person name="Jeck W.R."/>
            <person name="Johnson J."/>
            <person name="Jones C.D."/>
            <person name="Jordan W.C."/>
            <person name="Karpen G.H."/>
            <person name="Kataoka E."/>
            <person name="Keightley P.D."/>
            <person name="Kheradpour P."/>
            <person name="Kirkness E.F."/>
            <person name="Koerich L.B."/>
            <person name="Kristiansen K."/>
            <person name="Kudrna D."/>
            <person name="Kulathinal R.J."/>
            <person name="Kumar S."/>
            <person name="Kwok R."/>
            <person name="Lander E."/>
            <person name="Langley C.H."/>
            <person name="Lapoint R."/>
            <person name="Lazzaro B.P."/>
            <person name="Lee S.J."/>
            <person name="Levesque L."/>
            <person name="Li R."/>
            <person name="Lin C.F."/>
            <person name="Lin M.F."/>
            <person name="Lindblad-Toh K."/>
            <person name="Llopart A."/>
            <person name="Long M."/>
            <person name="Low L."/>
            <person name="Lozovsky E."/>
            <person name="Lu J."/>
            <person name="Luo M."/>
            <person name="Machado C.A."/>
            <person name="Makalowski W."/>
            <person name="Marzo M."/>
            <person name="Matsuda M."/>
            <person name="Matzkin L."/>
            <person name="McAllister B."/>
            <person name="McBride C.S."/>
            <person name="McKernan B."/>
            <person name="McKernan K."/>
            <person name="Mendez-Lago M."/>
            <person name="Minx P."/>
            <person name="Mollenhauer M.U."/>
            <person name="Montooth K."/>
            <person name="Mount S.M."/>
            <person name="Mu X."/>
            <person name="Myers E."/>
            <person name="Negre B."/>
            <person name="Newfeld S."/>
            <person name="Nielsen R."/>
            <person name="Noor M.A."/>
            <person name="O'Grady P."/>
            <person name="Pachter L."/>
            <person name="Papaceit M."/>
            <person name="Parisi M.J."/>
            <person name="Parisi M."/>
            <person name="Parts L."/>
            <person name="Pedersen J.S."/>
            <person name="Pesole G."/>
            <person name="Phillippy A.M."/>
            <person name="Ponting C.P."/>
            <person name="Pop M."/>
            <person name="Porcelli D."/>
            <person name="Powell J.R."/>
            <person name="Prohaska S."/>
            <person name="Pruitt K."/>
            <person name="Puig M."/>
            <person name="Quesneville H."/>
            <person name="Ram K.R."/>
            <person name="Rand D."/>
            <person name="Rasmussen M.D."/>
            <person name="Reed L.K."/>
            <person name="Reenan R."/>
            <person name="Reily A."/>
            <person name="Remington K.A."/>
            <person name="Rieger T.T."/>
            <person name="Ritchie M.G."/>
            <person name="Robin C."/>
            <person name="Rogers Y.H."/>
            <person name="Rohde C."/>
            <person name="Rozas J."/>
            <person name="Rubenfield M.J."/>
            <person name="Ruiz A."/>
            <person name="Russo S."/>
            <person name="Salzberg S.L."/>
            <person name="Sanchez-Gracia A."/>
            <person name="Saranga D.J."/>
            <person name="Sato H."/>
            <person name="Schaeffer S.W."/>
            <person name="Schatz M.C."/>
            <person name="Schlenke T."/>
            <person name="Schwartz R."/>
            <person name="Segarra C."/>
            <person name="Singh R.S."/>
            <person name="Sirot L."/>
            <person name="Sirota M."/>
            <person name="Sisneros N.B."/>
            <person name="Smith C.D."/>
            <person name="Smith T.F."/>
            <person name="Spieth J."/>
            <person name="Stage D.E."/>
            <person name="Stark A."/>
            <person name="Stephan W."/>
            <person name="Strausberg R.L."/>
            <person name="Strempel S."/>
            <person name="Sturgill D."/>
            <person name="Sutton G."/>
            <person name="Sutton G.G."/>
            <person name="Tao W."/>
            <person name="Teichmann S."/>
            <person name="Tobari Y.N."/>
            <person name="Tomimura Y."/>
            <person name="Tsolas J.M."/>
            <person name="Valente V.L."/>
            <person name="Venter E."/>
            <person name="Venter J.C."/>
            <person name="Vicario S."/>
            <person name="Vieira F.G."/>
            <person name="Vilella A.J."/>
            <person name="Villasante A."/>
            <person name="Walenz B."/>
            <person name="Wang J."/>
            <person name="Wasserman M."/>
            <person name="Watts T."/>
            <person name="Wilson D."/>
            <person name="Wilson R.K."/>
            <person name="Wing R.A."/>
            <person name="Wolfner M.F."/>
            <person name="Wong A."/>
            <person name="Wong G.K."/>
            <person name="Wu C.I."/>
            <person name="Wu G."/>
            <person name="Yamamoto D."/>
            <person name="Yang H.P."/>
            <person name="Yang S.P."/>
            <person name="Yorke J.A."/>
            <person name="Yoshida K."/>
            <person name="Zdobnov E."/>
            <person name="Zhang P."/>
            <person name="Zhang Y."/>
            <person name="Zimin A.V."/>
            <person name="Baldwin J."/>
            <person name="Abdouelleil A."/>
            <person name="Abdulkadir J."/>
            <person name="Abebe A."/>
            <person name="Abera B."/>
            <person name="Abreu J."/>
            <person name="Acer S.C."/>
            <person name="Aftuck L."/>
            <person name="Alexander A."/>
            <person name="An P."/>
            <person name="Anderson E."/>
            <person name="Anderson S."/>
            <person name="Arachi H."/>
            <person name="Azer M."/>
            <person name="Bachantsang P."/>
            <person name="Barry A."/>
            <person name="Bayul T."/>
            <person name="Berlin A."/>
            <person name="Bessette D."/>
            <person name="Bloom T."/>
            <person name="Blye J."/>
            <person name="Boguslavskiy L."/>
            <person name="Bonnet C."/>
            <person name="Boukhgalter B."/>
            <person name="Bourzgui I."/>
            <person name="Brown A."/>
            <person name="Cahill P."/>
            <person name="Channer S."/>
            <person name="Cheshatsang Y."/>
            <person name="Chuda L."/>
            <person name="Citroen M."/>
            <person name="Collymore A."/>
            <person name="Cooke P."/>
            <person name="Costello M."/>
            <person name="D'Aco K."/>
            <person name="Daza R."/>
            <person name="De Haan G."/>
            <person name="DeGray S."/>
            <person name="DeMaso C."/>
            <person name="Dhargay N."/>
            <person name="Dooley K."/>
            <person name="Dooley E."/>
            <person name="Doricent M."/>
            <person name="Dorje P."/>
            <person name="Dorjee K."/>
            <person name="Dupes A."/>
            <person name="Elong R."/>
            <person name="Falk J."/>
            <person name="Farina A."/>
            <person name="Faro S."/>
            <person name="Ferguson D."/>
            <person name="Fisher S."/>
            <person name="Foley C.D."/>
            <person name="Franke A."/>
            <person name="Friedrich D."/>
            <person name="Gadbois L."/>
            <person name="Gearin G."/>
            <person name="Gearin C.R."/>
            <person name="Giannoukos G."/>
            <person name="Goode T."/>
            <person name="Graham J."/>
            <person name="Grandbois E."/>
            <person name="Grewal S."/>
            <person name="Gyaltsen K."/>
            <person name="Hafez N."/>
            <person name="Hagos B."/>
            <person name="Hall J."/>
            <person name="Henson C."/>
            <person name="Hollinger A."/>
            <person name="Honan T."/>
            <person name="Huard M.D."/>
            <person name="Hughes L."/>
            <person name="Hurhula B."/>
            <person name="Husby M.E."/>
            <person name="Kamat A."/>
            <person name="Kanga B."/>
            <person name="Kashin S."/>
            <person name="Khazanovich D."/>
            <person name="Kisner P."/>
            <person name="Lance K."/>
            <person name="Lara M."/>
            <person name="Lee W."/>
            <person name="Lennon N."/>
            <person name="Letendre F."/>
            <person name="LeVine R."/>
            <person name="Lipovsky A."/>
            <person name="Liu X."/>
            <person name="Liu J."/>
            <person name="Liu S."/>
            <person name="Lokyitsang T."/>
            <person name="Lokyitsang Y."/>
            <person name="Lubonja R."/>
            <person name="Lui A."/>
            <person name="MacDonald P."/>
            <person name="Magnisalis V."/>
            <person name="Maru K."/>
            <person name="Matthews C."/>
            <person name="McCusker W."/>
            <person name="McDonough S."/>
            <person name="Mehta T."/>
            <person name="Meldrim J."/>
            <person name="Meneus L."/>
            <person name="Mihai O."/>
            <person name="Mihalev A."/>
            <person name="Mihova T."/>
            <person name="Mittelman R."/>
            <person name="Mlenga V."/>
            <person name="Montmayeur A."/>
            <person name="Mulrain L."/>
            <person name="Navidi A."/>
            <person name="Naylor J."/>
            <person name="Negash T."/>
            <person name="Nguyen T."/>
            <person name="Nguyen N."/>
            <person name="Nicol R."/>
            <person name="Norbu C."/>
            <person name="Norbu N."/>
            <person name="Novod N."/>
            <person name="O'Neill B."/>
            <person name="Osman S."/>
            <person name="Markiewicz E."/>
            <person name="Oyono O.L."/>
            <person name="Patti C."/>
            <person name="Phunkhang P."/>
            <person name="Pierre F."/>
            <person name="Priest M."/>
            <person name="Raghuraman S."/>
            <person name="Rege F."/>
            <person name="Reyes R."/>
            <person name="Rise C."/>
            <person name="Rogov P."/>
            <person name="Ross K."/>
            <person name="Ryan E."/>
            <person name="Settipalli S."/>
            <person name="Shea T."/>
            <person name="Sherpa N."/>
            <person name="Shi L."/>
            <person name="Shih D."/>
            <person name="Sparrow T."/>
            <person name="Spaulding J."/>
            <person name="Stalker J."/>
            <person name="Stange-Thomann N."/>
            <person name="Stavropoulos S."/>
            <person name="Stone C."/>
            <person name="Strader C."/>
            <person name="Tesfaye S."/>
            <person name="Thomson T."/>
            <person name="Thoulutsang Y."/>
            <person name="Thoulutsang D."/>
            <person name="Topham K."/>
            <person name="Topping I."/>
            <person name="Tsamla T."/>
            <person name="Vassiliev H."/>
            <person name="Vo A."/>
            <person name="Wangchuk T."/>
            <person name="Wangdi T."/>
            <person name="Weiand M."/>
            <person name="Wilkinson J."/>
            <person name="Wilson A."/>
            <person name="Yadav S."/>
            <person name="Young G."/>
            <person name="Yu Q."/>
            <person name="Zembek L."/>
            <person name="Zhong D."/>
            <person name="Zimmer A."/>
            <person name="Zwirko Z."/>
            <person name="Jaffe D.B."/>
            <person name="Alvarez P."/>
            <person name="Brockman W."/>
            <person name="Butler J."/>
            <person name="Chin C."/>
            <person name="Gnerre S."/>
            <person name="Grabherr M."/>
            <person name="Kleber M."/>
            <person name="Mauceli E."/>
            <person name="MacCallum I."/>
        </authorList>
    </citation>
    <scope>NUCLEOTIDE SEQUENCE [LARGE SCALE GENOMIC DNA]</scope>
    <source>
        <strain evidence="10">Rob3c / Tucson 14021-0248.25</strain>
    </source>
</reference>
<dbReference type="GO" id="GO:0007618">
    <property type="term" value="P:mating"/>
    <property type="evidence" value="ECO:0007669"/>
    <property type="project" value="EnsemblMetazoa"/>
</dbReference>
<evidence type="ECO:0000256" key="3">
    <source>
        <dbReference type="ARBA" id="ARBA00022896"/>
    </source>
</evidence>
<evidence type="ECO:0000256" key="4">
    <source>
        <dbReference type="ARBA" id="ARBA00022964"/>
    </source>
</evidence>
<keyword evidence="5" id="KW-0560">Oxidoreductase</keyword>
<dbReference type="AlphaFoldDB" id="B4HZ32"/>
<feature type="chain" id="PRO_5002809644" evidence="7">
    <location>
        <begin position="19"/>
        <end position="467"/>
    </location>
</feature>
<dbReference type="Pfam" id="PF08336">
    <property type="entry name" value="P4Ha_N"/>
    <property type="match status" value="1"/>
</dbReference>
<keyword evidence="3" id="KW-0847">Vitamin C</keyword>
<evidence type="ECO:0000256" key="1">
    <source>
        <dbReference type="ARBA" id="ARBA00001961"/>
    </source>
</evidence>
<accession>B4HZ32</accession>
<keyword evidence="4" id="KW-0223">Dioxygenase</keyword>